<dbReference type="RefSeq" id="WP_118901086.1">
    <property type="nucleotide sequence ID" value="NZ_QWFA01000028.1"/>
</dbReference>
<comment type="caution">
    <text evidence="1">The sequence shown here is derived from an EMBL/GenBank/DDBJ whole genome shotgun (WGS) entry which is preliminary data.</text>
</comment>
<evidence type="ECO:0000313" key="1">
    <source>
        <dbReference type="EMBL" id="ROV69172.1"/>
    </source>
</evidence>
<protein>
    <submittedName>
        <fullName evidence="1">Uncharacterized protein</fullName>
    </submittedName>
</protein>
<accession>A0A423V3I4</accession>
<sequence length="109" mass="11391">MSAPTMSGLSAAVTALASLMARFPDLPAVDVHVSTIFPDQLELSAHNDLAAFEAWREALDITPGAVVHKVQSRGTTRVLDAHAVFTGARLRLVGYSVIPAPVAGLEVAS</sequence>
<dbReference type="EMBL" id="QWFA01000028">
    <property type="protein sequence ID" value="ROV69172.1"/>
    <property type="molecule type" value="Genomic_DNA"/>
</dbReference>
<evidence type="ECO:0000313" key="2">
    <source>
        <dbReference type="Proteomes" id="UP000285596"/>
    </source>
</evidence>
<reference evidence="1 2" key="1">
    <citation type="submission" date="2018-08" db="EMBL/GenBank/DDBJ databases">
        <title>Streptomyces globisporus 1912-4Crt, whole genome shotgun sequence.</title>
        <authorList>
            <person name="Matselyukh B."/>
        </authorList>
    </citation>
    <scope>NUCLEOTIDE SEQUENCE [LARGE SCALE GENOMIC DNA]</scope>
    <source>
        <strain evidence="1 2">1912-4Crt</strain>
    </source>
</reference>
<organism evidence="1 2">
    <name type="scientific">Streptomyces globisporus</name>
    <dbReference type="NCBI Taxonomy" id="1908"/>
    <lineage>
        <taxon>Bacteria</taxon>
        <taxon>Bacillati</taxon>
        <taxon>Actinomycetota</taxon>
        <taxon>Actinomycetes</taxon>
        <taxon>Kitasatosporales</taxon>
        <taxon>Streptomycetaceae</taxon>
        <taxon>Streptomyces</taxon>
    </lineage>
</organism>
<dbReference type="Proteomes" id="UP000285596">
    <property type="component" value="Unassembled WGS sequence"/>
</dbReference>
<name>A0A423V3I4_STRGL</name>
<dbReference type="AlphaFoldDB" id="A0A423V3I4"/>
<gene>
    <name evidence="1" type="ORF">D3105_07135</name>
</gene>
<proteinExistence type="predicted"/>